<keyword evidence="2" id="KW-1185">Reference proteome</keyword>
<protein>
    <submittedName>
        <fullName evidence="1">Uncharacterized protein</fullName>
    </submittedName>
</protein>
<accession>A0A5R8K8L0</accession>
<dbReference type="RefSeq" id="WP_138088412.1">
    <property type="nucleotide sequence ID" value="NZ_VAUV01000021.1"/>
</dbReference>
<comment type="caution">
    <text evidence="1">The sequence shown here is derived from an EMBL/GenBank/DDBJ whole genome shotgun (WGS) entry which is preliminary data.</text>
</comment>
<reference evidence="1 2" key="1">
    <citation type="submission" date="2019-05" db="EMBL/GenBank/DDBJ databases">
        <title>Verrucobacter flavum gen. nov., sp. nov. a new member of the family Verrucomicrobiaceae.</title>
        <authorList>
            <person name="Szuroczki S."/>
            <person name="Abbaszade G."/>
            <person name="Szabo A."/>
            <person name="Felfoldi T."/>
            <person name="Schumann P."/>
            <person name="Boka K."/>
            <person name="Keki Z."/>
            <person name="Toumi M."/>
            <person name="Toth E."/>
        </authorList>
    </citation>
    <scope>NUCLEOTIDE SEQUENCE [LARGE SCALE GENOMIC DNA]</scope>
    <source>
        <strain evidence="1 2">MG-N-17</strain>
    </source>
</reference>
<sequence>MSSDDQDSKSGVLSNILARPAMYWGNSDNHFQSFVAFVSGYQMARGKAFPLDKGYLRELDEMIPADFHVFVTNYYGHEFPYGGFGWTNFIEENSSSGTEALQLFFELRGLCLEERTKSEPTNGGGEISPGE</sequence>
<proteinExistence type="predicted"/>
<evidence type="ECO:0000313" key="2">
    <source>
        <dbReference type="Proteomes" id="UP000306196"/>
    </source>
</evidence>
<dbReference type="Proteomes" id="UP000306196">
    <property type="component" value="Unassembled WGS sequence"/>
</dbReference>
<dbReference type="OrthoDB" id="2617173at2"/>
<organism evidence="1 2">
    <name type="scientific">Phragmitibacter flavus</name>
    <dbReference type="NCBI Taxonomy" id="2576071"/>
    <lineage>
        <taxon>Bacteria</taxon>
        <taxon>Pseudomonadati</taxon>
        <taxon>Verrucomicrobiota</taxon>
        <taxon>Verrucomicrobiia</taxon>
        <taxon>Verrucomicrobiales</taxon>
        <taxon>Verrucomicrobiaceae</taxon>
        <taxon>Phragmitibacter</taxon>
    </lineage>
</organism>
<gene>
    <name evidence="1" type="ORF">FEM03_21710</name>
</gene>
<name>A0A5R8K8L0_9BACT</name>
<dbReference type="AlphaFoldDB" id="A0A5R8K8L0"/>
<dbReference type="EMBL" id="VAUV01000021">
    <property type="protein sequence ID" value="TLD68658.1"/>
    <property type="molecule type" value="Genomic_DNA"/>
</dbReference>
<evidence type="ECO:0000313" key="1">
    <source>
        <dbReference type="EMBL" id="TLD68658.1"/>
    </source>
</evidence>